<dbReference type="GO" id="GO:0005524">
    <property type="term" value="F:ATP binding"/>
    <property type="evidence" value="ECO:0007669"/>
    <property type="project" value="UniProtKB-KW"/>
</dbReference>
<dbReference type="SMART" id="SM00958">
    <property type="entry name" value="SecA_PP_bind"/>
    <property type="match status" value="1"/>
</dbReference>
<dbReference type="InterPro" id="IPR027417">
    <property type="entry name" value="P-loop_NTPase"/>
</dbReference>
<dbReference type="GO" id="GO:0043952">
    <property type="term" value="P:protein transport by the Sec complex"/>
    <property type="evidence" value="ECO:0007669"/>
    <property type="project" value="TreeGrafter"/>
</dbReference>
<organism evidence="13 14">
    <name type="scientific">Vibrio parahaemolyticus</name>
    <dbReference type="NCBI Taxonomy" id="670"/>
    <lineage>
        <taxon>Bacteria</taxon>
        <taxon>Pseudomonadati</taxon>
        <taxon>Pseudomonadota</taxon>
        <taxon>Gammaproteobacteria</taxon>
        <taxon>Vibrionales</taxon>
        <taxon>Vibrionaceae</taxon>
        <taxon>Vibrio</taxon>
    </lineage>
</organism>
<evidence type="ECO:0000256" key="10">
    <source>
        <dbReference type="ARBA" id="ARBA00023010"/>
    </source>
</evidence>
<dbReference type="PANTHER" id="PTHR30612">
    <property type="entry name" value="SECA INNER MEMBRANE COMPONENT OF SEC PROTEIN SECRETION SYSTEM"/>
    <property type="match status" value="1"/>
</dbReference>
<evidence type="ECO:0000256" key="9">
    <source>
        <dbReference type="ARBA" id="ARBA00022967"/>
    </source>
</evidence>
<feature type="non-terminal residue" evidence="13">
    <location>
        <position position="108"/>
    </location>
</feature>
<dbReference type="GO" id="GO:0031522">
    <property type="term" value="C:cell envelope Sec protein transport complex"/>
    <property type="evidence" value="ECO:0007669"/>
    <property type="project" value="TreeGrafter"/>
</dbReference>
<dbReference type="InterPro" id="IPR011130">
    <property type="entry name" value="SecA_preprotein_X-link_dom"/>
</dbReference>
<dbReference type="FunFam" id="3.90.1440.10:FF:000001">
    <property type="entry name" value="Preprotein translocase subunit SecA"/>
    <property type="match status" value="1"/>
</dbReference>
<accession>A0A7Y0SPV7</accession>
<keyword evidence="10" id="KW-0811">Translocation</keyword>
<evidence type="ECO:0000259" key="12">
    <source>
        <dbReference type="PROSITE" id="PS51196"/>
    </source>
</evidence>
<dbReference type="EMBL" id="JABCLB010002719">
    <property type="protein sequence ID" value="NMU87480.1"/>
    <property type="molecule type" value="Genomic_DNA"/>
</dbReference>
<dbReference type="GO" id="GO:0005886">
    <property type="term" value="C:plasma membrane"/>
    <property type="evidence" value="ECO:0007669"/>
    <property type="project" value="UniProtKB-SubCell"/>
</dbReference>
<keyword evidence="5" id="KW-0963">Cytoplasm</keyword>
<dbReference type="Gene3D" id="3.40.50.300">
    <property type="entry name" value="P-loop containing nucleotide triphosphate hydrolases"/>
    <property type="match status" value="1"/>
</dbReference>
<evidence type="ECO:0000256" key="11">
    <source>
        <dbReference type="ARBA" id="ARBA00023136"/>
    </source>
</evidence>
<keyword evidence="4" id="KW-1003">Cell membrane</keyword>
<keyword evidence="11" id="KW-0472">Membrane</keyword>
<feature type="non-terminal residue" evidence="13">
    <location>
        <position position="1"/>
    </location>
</feature>
<keyword evidence="6" id="KW-0547">Nucleotide-binding</keyword>
<name>A0A7Y0SPV7_VIBPH</name>
<evidence type="ECO:0000256" key="3">
    <source>
        <dbReference type="ARBA" id="ARBA00022448"/>
    </source>
</evidence>
<dbReference type="PRINTS" id="PR00906">
    <property type="entry name" value="SECA"/>
</dbReference>
<proteinExistence type="inferred from homology"/>
<dbReference type="InterPro" id="IPR000185">
    <property type="entry name" value="SecA"/>
</dbReference>
<comment type="similarity">
    <text evidence="2">Belongs to the SecA family.</text>
</comment>
<gene>
    <name evidence="13" type="primary">secA</name>
    <name evidence="13" type="ORF">HKB16_32035</name>
</gene>
<dbReference type="GO" id="GO:0005829">
    <property type="term" value="C:cytosol"/>
    <property type="evidence" value="ECO:0007669"/>
    <property type="project" value="TreeGrafter"/>
</dbReference>
<dbReference type="PROSITE" id="PS51196">
    <property type="entry name" value="SECA_MOTOR_DEAD"/>
    <property type="match status" value="1"/>
</dbReference>
<feature type="domain" description="SecA family profile" evidence="12">
    <location>
        <begin position="1"/>
        <end position="108"/>
    </location>
</feature>
<keyword evidence="7" id="KW-0067">ATP-binding</keyword>
<comment type="subcellular location">
    <subcellularLocation>
        <location evidence="1">Cell membrane</location>
        <topology evidence="1">Peripheral membrane protein</topology>
        <orientation evidence="1">Cytoplasmic side</orientation>
    </subcellularLocation>
</comment>
<evidence type="ECO:0000256" key="4">
    <source>
        <dbReference type="ARBA" id="ARBA00022475"/>
    </source>
</evidence>
<dbReference type="GO" id="GO:0017038">
    <property type="term" value="P:protein import"/>
    <property type="evidence" value="ECO:0007669"/>
    <property type="project" value="InterPro"/>
</dbReference>
<dbReference type="Gene3D" id="3.90.1440.10">
    <property type="entry name" value="SecA, preprotein cross-linking domain"/>
    <property type="match status" value="1"/>
</dbReference>
<evidence type="ECO:0000256" key="7">
    <source>
        <dbReference type="ARBA" id="ARBA00022840"/>
    </source>
</evidence>
<dbReference type="GO" id="GO:0006886">
    <property type="term" value="P:intracellular protein transport"/>
    <property type="evidence" value="ECO:0007669"/>
    <property type="project" value="InterPro"/>
</dbReference>
<evidence type="ECO:0000256" key="2">
    <source>
        <dbReference type="ARBA" id="ARBA00007650"/>
    </source>
</evidence>
<dbReference type="SUPFAM" id="SSF81767">
    <property type="entry name" value="Pre-protein crosslinking domain of SecA"/>
    <property type="match status" value="1"/>
</dbReference>
<dbReference type="InterPro" id="IPR014018">
    <property type="entry name" value="SecA_motor_DEAD"/>
</dbReference>
<evidence type="ECO:0000256" key="8">
    <source>
        <dbReference type="ARBA" id="ARBA00022927"/>
    </source>
</evidence>
<comment type="caution">
    <text evidence="13">The sequence shown here is derived from an EMBL/GenBank/DDBJ whole genome shotgun (WGS) entry which is preliminary data.</text>
</comment>
<dbReference type="SMART" id="SM00957">
    <property type="entry name" value="SecA_DEAD"/>
    <property type="match status" value="1"/>
</dbReference>
<dbReference type="GO" id="GO:0006605">
    <property type="term" value="P:protein targeting"/>
    <property type="evidence" value="ECO:0007669"/>
    <property type="project" value="InterPro"/>
</dbReference>
<reference evidence="13 14" key="1">
    <citation type="submission" date="2020-04" db="EMBL/GenBank/DDBJ databases">
        <title>Whole-genome sequencing of Vibrio spp. from China reveals different genetic environments of blaCTX-M-14 among diverse lineages.</title>
        <authorList>
            <person name="Zheng Z."/>
            <person name="Ye L."/>
            <person name="Chen S."/>
        </authorList>
    </citation>
    <scope>NUCLEOTIDE SEQUENCE [LARGE SCALE GENOMIC DNA]</scope>
    <source>
        <strain evidence="13 14">Vb0551</strain>
    </source>
</reference>
<dbReference type="Proteomes" id="UP000518904">
    <property type="component" value="Unassembled WGS sequence"/>
</dbReference>
<dbReference type="InterPro" id="IPR011115">
    <property type="entry name" value="SecA_DEAD"/>
</dbReference>
<dbReference type="InterPro" id="IPR036670">
    <property type="entry name" value="SecA_X-link_sf"/>
</dbReference>
<dbReference type="Pfam" id="PF01043">
    <property type="entry name" value="SecA_PP_bind"/>
    <property type="match status" value="1"/>
</dbReference>
<dbReference type="AlphaFoldDB" id="A0A7Y0SPV7"/>
<keyword evidence="9" id="KW-1278">Translocase</keyword>
<sequence>VEELLVKNGLMEEGDTLYSPTNISMLHHVNAALRAHVLFERNVDYIVTDEGEVVIVDEHTGRTMPGRRWSEGLHQAVEAKEGVKIQNENQTLASITFQNYFRLYEKLS</sequence>
<keyword evidence="8" id="KW-0653">Protein transport</keyword>
<evidence type="ECO:0000313" key="13">
    <source>
        <dbReference type="EMBL" id="NMU87480.1"/>
    </source>
</evidence>
<protein>
    <submittedName>
        <fullName evidence="13">Preprotein translocase subunit SecA</fullName>
    </submittedName>
</protein>
<dbReference type="PANTHER" id="PTHR30612:SF0">
    <property type="entry name" value="CHLOROPLAST PROTEIN-TRANSPORTING ATPASE"/>
    <property type="match status" value="1"/>
</dbReference>
<evidence type="ECO:0000313" key="14">
    <source>
        <dbReference type="Proteomes" id="UP000518904"/>
    </source>
</evidence>
<evidence type="ECO:0000256" key="1">
    <source>
        <dbReference type="ARBA" id="ARBA00004413"/>
    </source>
</evidence>
<keyword evidence="3" id="KW-0813">Transport</keyword>
<evidence type="ECO:0000256" key="6">
    <source>
        <dbReference type="ARBA" id="ARBA00022741"/>
    </source>
</evidence>
<evidence type="ECO:0000256" key="5">
    <source>
        <dbReference type="ARBA" id="ARBA00022490"/>
    </source>
</evidence>